<feature type="transmembrane region" description="Helical" evidence="2">
    <location>
        <begin position="54"/>
        <end position="75"/>
    </location>
</feature>
<keyword evidence="2" id="KW-0472">Membrane</keyword>
<evidence type="ECO:0000256" key="2">
    <source>
        <dbReference type="SAM" id="Phobius"/>
    </source>
</evidence>
<proteinExistence type="predicted"/>
<dbReference type="EMBL" id="JGYV01000004">
    <property type="protein sequence ID" value="KFI64553.1"/>
    <property type="molecule type" value="Genomic_DNA"/>
</dbReference>
<comment type="caution">
    <text evidence="3">The sequence shown here is derived from an EMBL/GenBank/DDBJ whole genome shotgun (WGS) entry which is preliminary data.</text>
</comment>
<organism evidence="3 4">
    <name type="scientific">Bifidobacterium cuniculi</name>
    <dbReference type="NCBI Taxonomy" id="1688"/>
    <lineage>
        <taxon>Bacteria</taxon>
        <taxon>Bacillati</taxon>
        <taxon>Actinomycetota</taxon>
        <taxon>Actinomycetes</taxon>
        <taxon>Bifidobacteriales</taxon>
        <taxon>Bifidobacteriaceae</taxon>
        <taxon>Bifidobacterium</taxon>
    </lineage>
</organism>
<accession>A0A087B0K3</accession>
<name>A0A087B0K3_9BIFI</name>
<sequence length="100" mass="10806">MKTNHDPLGNTGNGRPQRQQHNQQQSAMPPVALTGVQRPAFIDSVAFRRHGKGMVMAFAATLAVLMMALGVVVGLDHTDYGIDELQDPANVTVVQLDDVQ</sequence>
<reference evidence="3 4" key="1">
    <citation type="submission" date="2014-03" db="EMBL/GenBank/DDBJ databases">
        <title>Genomics of Bifidobacteria.</title>
        <authorList>
            <person name="Ventura M."/>
            <person name="Milani C."/>
            <person name="Lugli G.A."/>
        </authorList>
    </citation>
    <scope>NUCLEOTIDE SEQUENCE [LARGE SCALE GENOMIC DNA]</scope>
    <source>
        <strain evidence="3 4">LMG 10738</strain>
    </source>
</reference>
<protein>
    <submittedName>
        <fullName evidence="3">Uncharacterized protein</fullName>
    </submittedName>
</protein>
<feature type="region of interest" description="Disordered" evidence="1">
    <location>
        <begin position="1"/>
        <end position="30"/>
    </location>
</feature>
<dbReference type="RefSeq" id="WP_033516980.1">
    <property type="nucleotide sequence ID" value="NZ_JGYV01000004.1"/>
</dbReference>
<gene>
    <name evidence="3" type="ORF">BCUN_2006</name>
</gene>
<dbReference type="AlphaFoldDB" id="A0A087B0K3"/>
<keyword evidence="2" id="KW-1133">Transmembrane helix</keyword>
<dbReference type="Proteomes" id="UP000029067">
    <property type="component" value="Unassembled WGS sequence"/>
</dbReference>
<evidence type="ECO:0000313" key="3">
    <source>
        <dbReference type="EMBL" id="KFI64553.1"/>
    </source>
</evidence>
<keyword evidence="2" id="KW-0812">Transmembrane</keyword>
<evidence type="ECO:0000313" key="4">
    <source>
        <dbReference type="Proteomes" id="UP000029067"/>
    </source>
</evidence>
<keyword evidence="4" id="KW-1185">Reference proteome</keyword>
<evidence type="ECO:0000256" key="1">
    <source>
        <dbReference type="SAM" id="MobiDB-lite"/>
    </source>
</evidence>